<evidence type="ECO:0000313" key="5">
    <source>
        <dbReference type="Proteomes" id="UP000008718"/>
    </source>
</evidence>
<dbReference type="Pfam" id="PF03938">
    <property type="entry name" value="OmpH"/>
    <property type="match status" value="1"/>
</dbReference>
<dbReference type="InterPro" id="IPR024930">
    <property type="entry name" value="Skp_dom_sf"/>
</dbReference>
<evidence type="ECO:0000313" key="4">
    <source>
        <dbReference type="EMBL" id="ADQ79592.1"/>
    </source>
</evidence>
<name>E4T4E8_PALPW</name>
<comment type="similarity">
    <text evidence="1">Belongs to the Skp family.</text>
</comment>
<evidence type="ECO:0000256" key="1">
    <source>
        <dbReference type="ARBA" id="ARBA00009091"/>
    </source>
</evidence>
<dbReference type="GO" id="GO:0051082">
    <property type="term" value="F:unfolded protein binding"/>
    <property type="evidence" value="ECO:0007669"/>
    <property type="project" value="InterPro"/>
</dbReference>
<dbReference type="RefSeq" id="WP_013444961.1">
    <property type="nucleotide sequence ID" value="NC_014734.1"/>
</dbReference>
<dbReference type="OrthoDB" id="1524711at2"/>
<evidence type="ECO:0000256" key="3">
    <source>
        <dbReference type="SAM" id="SignalP"/>
    </source>
</evidence>
<dbReference type="SUPFAM" id="SSF111384">
    <property type="entry name" value="OmpH-like"/>
    <property type="match status" value="1"/>
</dbReference>
<dbReference type="InterPro" id="IPR005632">
    <property type="entry name" value="Chaperone_Skp"/>
</dbReference>
<feature type="signal peptide" evidence="3">
    <location>
        <begin position="1"/>
        <end position="19"/>
    </location>
</feature>
<dbReference type="EMBL" id="CP002345">
    <property type="protein sequence ID" value="ADQ79592.1"/>
    <property type="molecule type" value="Genomic_DNA"/>
</dbReference>
<feature type="chain" id="PRO_5003189025" evidence="3">
    <location>
        <begin position="20"/>
        <end position="168"/>
    </location>
</feature>
<reference key="1">
    <citation type="submission" date="2010-11" db="EMBL/GenBank/DDBJ databases">
        <title>The complete genome of Paludibacter propionicigenes DSM 17365.</title>
        <authorList>
            <consortium name="US DOE Joint Genome Institute (JGI-PGF)"/>
            <person name="Lucas S."/>
            <person name="Copeland A."/>
            <person name="Lapidus A."/>
            <person name="Bruce D."/>
            <person name="Goodwin L."/>
            <person name="Pitluck S."/>
            <person name="Kyrpides N."/>
            <person name="Mavromatis K."/>
            <person name="Ivanova N."/>
            <person name="Munk A.C."/>
            <person name="Brettin T."/>
            <person name="Detter J.C."/>
            <person name="Han C."/>
            <person name="Tapia R."/>
            <person name="Land M."/>
            <person name="Hauser L."/>
            <person name="Markowitz V."/>
            <person name="Cheng J.-F."/>
            <person name="Hugenholtz P."/>
            <person name="Woyke T."/>
            <person name="Wu D."/>
            <person name="Gronow S."/>
            <person name="Wellnitz S."/>
            <person name="Brambilla E."/>
            <person name="Klenk H.-P."/>
            <person name="Eisen J.A."/>
        </authorList>
    </citation>
    <scope>NUCLEOTIDE SEQUENCE</scope>
    <source>
        <strain>WB4</strain>
    </source>
</reference>
<dbReference type="Gene3D" id="3.30.910.20">
    <property type="entry name" value="Skp domain"/>
    <property type="match status" value="1"/>
</dbReference>
<dbReference type="GO" id="GO:0005829">
    <property type="term" value="C:cytosol"/>
    <property type="evidence" value="ECO:0007669"/>
    <property type="project" value="TreeGrafter"/>
</dbReference>
<accession>E4T4E8</accession>
<keyword evidence="2 3" id="KW-0732">Signal</keyword>
<dbReference type="Proteomes" id="UP000008718">
    <property type="component" value="Chromosome"/>
</dbReference>
<keyword evidence="5" id="KW-1185">Reference proteome</keyword>
<dbReference type="PANTHER" id="PTHR35089">
    <property type="entry name" value="CHAPERONE PROTEIN SKP"/>
    <property type="match status" value="1"/>
</dbReference>
<dbReference type="GO" id="GO:0050821">
    <property type="term" value="P:protein stabilization"/>
    <property type="evidence" value="ECO:0007669"/>
    <property type="project" value="TreeGrafter"/>
</dbReference>
<dbReference type="eggNOG" id="COG2825">
    <property type="taxonomic scope" value="Bacteria"/>
</dbReference>
<protein>
    <submittedName>
        <fullName evidence="4">Outer membrane chaperone Skp (OmpH)</fullName>
    </submittedName>
</protein>
<dbReference type="HOGENOM" id="CLU_053320_3_0_10"/>
<proteinExistence type="inferred from homology"/>
<dbReference type="SMART" id="SM00935">
    <property type="entry name" value="OmpH"/>
    <property type="match status" value="1"/>
</dbReference>
<evidence type="ECO:0000256" key="2">
    <source>
        <dbReference type="ARBA" id="ARBA00022729"/>
    </source>
</evidence>
<dbReference type="PANTHER" id="PTHR35089:SF1">
    <property type="entry name" value="CHAPERONE PROTEIN SKP"/>
    <property type="match status" value="1"/>
</dbReference>
<gene>
    <name evidence="4" type="ordered locus">Palpr_1446</name>
</gene>
<organism evidence="4 5">
    <name type="scientific">Paludibacter propionicigenes (strain DSM 17365 / JCM 13257 / WB4)</name>
    <dbReference type="NCBI Taxonomy" id="694427"/>
    <lineage>
        <taxon>Bacteria</taxon>
        <taxon>Pseudomonadati</taxon>
        <taxon>Bacteroidota</taxon>
        <taxon>Bacteroidia</taxon>
        <taxon>Bacteroidales</taxon>
        <taxon>Paludibacteraceae</taxon>
        <taxon>Paludibacter</taxon>
    </lineage>
</organism>
<reference evidence="4 5" key="2">
    <citation type="journal article" date="2011" name="Stand. Genomic Sci.">
        <title>Complete genome sequence of Paludibacter propionicigenes type strain (WB4).</title>
        <authorList>
            <person name="Gronow S."/>
            <person name="Munk C."/>
            <person name="Lapidus A."/>
            <person name="Nolan M."/>
            <person name="Lucas S."/>
            <person name="Hammon N."/>
            <person name="Deshpande S."/>
            <person name="Cheng J.F."/>
            <person name="Tapia R."/>
            <person name="Han C."/>
            <person name="Goodwin L."/>
            <person name="Pitluck S."/>
            <person name="Liolios K."/>
            <person name="Ivanova N."/>
            <person name="Mavromatis K."/>
            <person name="Mikhailova N."/>
            <person name="Pati A."/>
            <person name="Chen A."/>
            <person name="Palaniappan K."/>
            <person name="Land M."/>
            <person name="Hauser L."/>
            <person name="Chang Y.J."/>
            <person name="Jeffries C.D."/>
            <person name="Brambilla E."/>
            <person name="Rohde M."/>
            <person name="Goker M."/>
            <person name="Detter J.C."/>
            <person name="Woyke T."/>
            <person name="Bristow J."/>
            <person name="Eisen J.A."/>
            <person name="Markowitz V."/>
            <person name="Hugenholtz P."/>
            <person name="Kyrpides N.C."/>
            <person name="Klenk H.P."/>
        </authorList>
    </citation>
    <scope>NUCLEOTIDE SEQUENCE [LARGE SCALE GENOMIC DNA]</scope>
    <source>
        <strain evidence="5">DSM 17365 / JCM 13257 / WB4</strain>
    </source>
</reference>
<dbReference type="KEGG" id="ppn:Palpr_1446"/>
<sequence length="168" mass="19099">MFKKIALLVLCALPFSLMAQEVKLGHINSQEILSLMPERTTIEKTISDLQAQWEKEIAKMREEYFAKTKEYQEKQATMPESIKQARQSEIAEMEQRISTTGQNAQTDLQKKSQDLFAPVIEKVKKAINEVGAENGYLYIFDLGAQSIIYQSPKSNDVTALVKKKLALK</sequence>
<dbReference type="AlphaFoldDB" id="E4T4E8"/>
<dbReference type="STRING" id="694427.Palpr_1446"/>